<dbReference type="InterPro" id="IPR012310">
    <property type="entry name" value="DNA_ligase_ATP-dep_cent"/>
</dbReference>
<keyword evidence="16" id="KW-1185">Reference proteome</keyword>
<dbReference type="EMBL" id="BAEQ01000063">
    <property type="protein sequence ID" value="GAC30541.1"/>
    <property type="molecule type" value="Genomic_DNA"/>
</dbReference>
<dbReference type="Gene3D" id="2.40.50.140">
    <property type="entry name" value="Nucleic acid-binding proteins"/>
    <property type="match status" value="1"/>
</dbReference>
<comment type="catalytic activity">
    <reaction evidence="13">
        <text>ATP + (deoxyribonucleotide)n-3'-hydroxyl + 5'-phospho-(deoxyribonucleotide)m = (deoxyribonucleotide)n+m + AMP + diphosphate.</text>
        <dbReference type="EC" id="6.5.1.1"/>
    </reaction>
</comment>
<sequence>MEAFAKLVDKLYFTSSNLAKSAILRDYLRTTPTPDKGWAIAAIAGTLNFDLFKRKLIKDLVSARVDPVLFDLSYDYVGEMSETVAHLWPTPSSKEDKKTSKQLPSLDELVNSFKHSNKQQVEEILVELLDRMTADQRWALIKLGTRGLRIGLSARLLKKVLAEYANELSQNSVTTEDIERVWHGVEPPYLDLFDWLEGKADKPDVSKKITFQPVMLAHPIGPHELTQINSQCWQAEWKYDGIRVQLVCNENGKALFSRTGDDISGSFPDLLENIDENNISGVFDGELLAMKEKQINSFNQLQQRLNKNKPSKKLMQEIPVGMMLYDALFIDGIDLRGQVLRQRVLTLTDWFKKQSIQPPLIKLLRLSEPLRFNNLRELHALRDQANTSNNGFIEGLMLKNSNSLYVAGRPKGQWYKWKRDAKLVDAVIMYAQRGHGKRSSFYSDYTFGCWQDDKLLPIGKAYSGFTDDELKQIDKWVRNNTIGRFGPVKEVKKELVFEVAFDSVHHSKRHKSGVALRFPRIHRIRWDKPASEADLLTTLILMVEE</sequence>
<dbReference type="GO" id="GO:0051301">
    <property type="term" value="P:cell division"/>
    <property type="evidence" value="ECO:0007669"/>
    <property type="project" value="UniProtKB-KW"/>
</dbReference>
<dbReference type="SUPFAM" id="SSF56091">
    <property type="entry name" value="DNA ligase/mRNA capping enzyme, catalytic domain"/>
    <property type="match status" value="1"/>
</dbReference>
<dbReference type="InterPro" id="IPR050191">
    <property type="entry name" value="ATP-dep_DNA_ligase"/>
</dbReference>
<dbReference type="AlphaFoldDB" id="K6Z2T2"/>
<dbReference type="GO" id="GO:0006260">
    <property type="term" value="P:DNA replication"/>
    <property type="evidence" value="ECO:0007669"/>
    <property type="project" value="UniProtKB-KW"/>
</dbReference>
<proteinExistence type="predicted"/>
<keyword evidence="7" id="KW-0227">DNA damage</keyword>
<keyword evidence="9" id="KW-0460">Magnesium</keyword>
<dbReference type="Proteomes" id="UP000006251">
    <property type="component" value="Unassembled WGS sequence"/>
</dbReference>
<evidence type="ECO:0000256" key="8">
    <source>
        <dbReference type="ARBA" id="ARBA00022840"/>
    </source>
</evidence>
<accession>K6Z2T2</accession>
<name>K6Z2T2_9ALTE</name>
<dbReference type="SUPFAM" id="SSF50249">
    <property type="entry name" value="Nucleic acid-binding proteins"/>
    <property type="match status" value="1"/>
</dbReference>
<dbReference type="STRING" id="1121922.GCA_000428905_03250"/>
<dbReference type="NCBIfam" id="NF006701">
    <property type="entry name" value="PRK09247.1"/>
    <property type="match status" value="1"/>
</dbReference>
<organism evidence="15 16">
    <name type="scientific">Brumicola pallidula DSM 14239 = ACAM 615</name>
    <dbReference type="NCBI Taxonomy" id="1121922"/>
    <lineage>
        <taxon>Bacteria</taxon>
        <taxon>Pseudomonadati</taxon>
        <taxon>Pseudomonadota</taxon>
        <taxon>Gammaproteobacteria</taxon>
        <taxon>Alteromonadales</taxon>
        <taxon>Alteromonadaceae</taxon>
        <taxon>Brumicola</taxon>
    </lineage>
</organism>
<feature type="domain" description="ATP-dependent DNA ligase family profile" evidence="14">
    <location>
        <begin position="313"/>
        <end position="451"/>
    </location>
</feature>
<evidence type="ECO:0000256" key="7">
    <source>
        <dbReference type="ARBA" id="ARBA00022763"/>
    </source>
</evidence>
<comment type="caution">
    <text evidence="15">The sequence shown here is derived from an EMBL/GenBank/DDBJ whole genome shotgun (WGS) entry which is preliminary data.</text>
</comment>
<evidence type="ECO:0000256" key="9">
    <source>
        <dbReference type="ARBA" id="ARBA00022842"/>
    </source>
</evidence>
<evidence type="ECO:0000256" key="10">
    <source>
        <dbReference type="ARBA" id="ARBA00023172"/>
    </source>
</evidence>
<gene>
    <name evidence="15" type="primary">lig</name>
    <name evidence="15" type="ORF">GPAL_3700</name>
</gene>
<keyword evidence="3" id="KW-0132">Cell division</keyword>
<dbReference type="Pfam" id="PF01068">
    <property type="entry name" value="DNA_ligase_A_M"/>
    <property type="match status" value="1"/>
</dbReference>
<evidence type="ECO:0000256" key="5">
    <source>
        <dbReference type="ARBA" id="ARBA00022723"/>
    </source>
</evidence>
<dbReference type="Pfam" id="PF04675">
    <property type="entry name" value="DNA_ligase_A_N"/>
    <property type="match status" value="1"/>
</dbReference>
<dbReference type="PROSITE" id="PS50160">
    <property type="entry name" value="DNA_LIGASE_A3"/>
    <property type="match status" value="1"/>
</dbReference>
<dbReference type="InterPro" id="IPR026333">
    <property type="entry name" value="ATP_dep_DNA_lig_pp_1105_fam"/>
</dbReference>
<keyword evidence="4" id="KW-0235">DNA replication</keyword>
<keyword evidence="11" id="KW-0234">DNA repair</keyword>
<dbReference type="NCBIfam" id="TIGR04120">
    <property type="entry name" value="DNA_lig_bact"/>
    <property type="match status" value="1"/>
</dbReference>
<evidence type="ECO:0000256" key="2">
    <source>
        <dbReference type="ARBA" id="ARBA00022598"/>
    </source>
</evidence>
<dbReference type="InterPro" id="IPR012308">
    <property type="entry name" value="DNA_ligase_ATP-dep_N"/>
</dbReference>
<dbReference type="PANTHER" id="PTHR45674">
    <property type="entry name" value="DNA LIGASE 1/3 FAMILY MEMBER"/>
    <property type="match status" value="1"/>
</dbReference>
<dbReference type="CDD" id="cd07972">
    <property type="entry name" value="OBF_DNA_ligase_Arch_LigB"/>
    <property type="match status" value="1"/>
</dbReference>
<dbReference type="RefSeq" id="WP_006014814.1">
    <property type="nucleotide sequence ID" value="NZ_BAEQ01000063.1"/>
</dbReference>
<evidence type="ECO:0000313" key="16">
    <source>
        <dbReference type="Proteomes" id="UP000006251"/>
    </source>
</evidence>
<protein>
    <recommendedName>
        <fullName evidence="1">DNA ligase (ATP)</fullName>
        <ecNumber evidence="1">6.5.1.1</ecNumber>
    </recommendedName>
</protein>
<dbReference type="Pfam" id="PF04679">
    <property type="entry name" value="DNA_ligase_A_C"/>
    <property type="match status" value="1"/>
</dbReference>
<dbReference type="OrthoDB" id="9767858at2"/>
<dbReference type="GO" id="GO:0006310">
    <property type="term" value="P:DNA recombination"/>
    <property type="evidence" value="ECO:0007669"/>
    <property type="project" value="UniProtKB-KW"/>
</dbReference>
<keyword evidence="10" id="KW-0233">DNA recombination</keyword>
<evidence type="ECO:0000256" key="13">
    <source>
        <dbReference type="ARBA" id="ARBA00034003"/>
    </source>
</evidence>
<evidence type="ECO:0000256" key="4">
    <source>
        <dbReference type="ARBA" id="ARBA00022705"/>
    </source>
</evidence>
<dbReference type="GO" id="GO:0003910">
    <property type="term" value="F:DNA ligase (ATP) activity"/>
    <property type="evidence" value="ECO:0007669"/>
    <property type="project" value="UniProtKB-EC"/>
</dbReference>
<dbReference type="Gene3D" id="3.30.470.30">
    <property type="entry name" value="DNA ligase/mRNA capping enzyme"/>
    <property type="match status" value="1"/>
</dbReference>
<keyword evidence="5" id="KW-0479">Metal-binding</keyword>
<dbReference type="EC" id="6.5.1.1" evidence="1"/>
<evidence type="ECO:0000256" key="6">
    <source>
        <dbReference type="ARBA" id="ARBA00022741"/>
    </source>
</evidence>
<evidence type="ECO:0000256" key="1">
    <source>
        <dbReference type="ARBA" id="ARBA00012727"/>
    </source>
</evidence>
<keyword evidence="8" id="KW-0067">ATP-binding</keyword>
<dbReference type="InterPro" id="IPR012340">
    <property type="entry name" value="NA-bd_OB-fold"/>
</dbReference>
<evidence type="ECO:0000259" key="14">
    <source>
        <dbReference type="PROSITE" id="PS50160"/>
    </source>
</evidence>
<keyword evidence="12" id="KW-0131">Cell cycle</keyword>
<dbReference type="InterPro" id="IPR012309">
    <property type="entry name" value="DNA_ligase_ATP-dep_C"/>
</dbReference>
<dbReference type="GO" id="GO:0006281">
    <property type="term" value="P:DNA repair"/>
    <property type="evidence" value="ECO:0007669"/>
    <property type="project" value="UniProtKB-KW"/>
</dbReference>
<dbReference type="GO" id="GO:0046872">
    <property type="term" value="F:metal ion binding"/>
    <property type="evidence" value="ECO:0007669"/>
    <property type="project" value="UniProtKB-KW"/>
</dbReference>
<evidence type="ECO:0000256" key="12">
    <source>
        <dbReference type="ARBA" id="ARBA00023306"/>
    </source>
</evidence>
<dbReference type="InterPro" id="IPR016059">
    <property type="entry name" value="DNA_ligase_ATP-dep_CS"/>
</dbReference>
<dbReference type="InterPro" id="IPR036599">
    <property type="entry name" value="DNA_ligase_N_sf"/>
</dbReference>
<keyword evidence="2 15" id="KW-0436">Ligase</keyword>
<evidence type="ECO:0000256" key="3">
    <source>
        <dbReference type="ARBA" id="ARBA00022618"/>
    </source>
</evidence>
<dbReference type="GO" id="GO:0003677">
    <property type="term" value="F:DNA binding"/>
    <property type="evidence" value="ECO:0007669"/>
    <property type="project" value="InterPro"/>
</dbReference>
<dbReference type="PROSITE" id="PS00697">
    <property type="entry name" value="DNA_LIGASE_A1"/>
    <property type="match status" value="1"/>
</dbReference>
<dbReference type="GO" id="GO:0005524">
    <property type="term" value="F:ATP binding"/>
    <property type="evidence" value="ECO:0007669"/>
    <property type="project" value="UniProtKB-KW"/>
</dbReference>
<dbReference type="Gene3D" id="1.10.3260.10">
    <property type="entry name" value="DNA ligase, ATP-dependent, N-terminal domain"/>
    <property type="match status" value="1"/>
</dbReference>
<dbReference type="PANTHER" id="PTHR45674:SF13">
    <property type="entry name" value="DNA LIGASE-RELATED"/>
    <property type="match status" value="1"/>
</dbReference>
<reference evidence="16" key="1">
    <citation type="journal article" date="2014" name="Environ. Microbiol.">
        <title>Comparative genomics of the marine bacterial genus Glaciecola reveals the high degree of genomic diversity and genomic characteristic for cold adaptation.</title>
        <authorList>
            <person name="Qin Q.L."/>
            <person name="Xie B.B."/>
            <person name="Yu Y."/>
            <person name="Shu Y.L."/>
            <person name="Rong J.C."/>
            <person name="Zhang Y.J."/>
            <person name="Zhao D.L."/>
            <person name="Chen X.L."/>
            <person name="Zhang X.Y."/>
            <person name="Chen B."/>
            <person name="Zhou B.C."/>
            <person name="Zhang Y.Z."/>
        </authorList>
    </citation>
    <scope>NUCLEOTIDE SEQUENCE [LARGE SCALE GENOMIC DNA]</scope>
    <source>
        <strain evidence="16">ACAM 615</strain>
    </source>
</reference>
<evidence type="ECO:0000313" key="15">
    <source>
        <dbReference type="EMBL" id="GAC30541.1"/>
    </source>
</evidence>
<evidence type="ECO:0000256" key="11">
    <source>
        <dbReference type="ARBA" id="ARBA00023204"/>
    </source>
</evidence>
<keyword evidence="6" id="KW-0547">Nucleotide-binding</keyword>